<keyword evidence="11" id="KW-1185">Reference proteome</keyword>
<dbReference type="Pfam" id="PF01850">
    <property type="entry name" value="PIN"/>
    <property type="match status" value="1"/>
</dbReference>
<dbReference type="PANTHER" id="PTHR33653:SF1">
    <property type="entry name" value="RIBONUCLEASE VAPC2"/>
    <property type="match status" value="1"/>
</dbReference>
<feature type="binding site" evidence="8">
    <location>
        <position position="9"/>
    </location>
    <ligand>
        <name>Mg(2+)</name>
        <dbReference type="ChEBI" id="CHEBI:18420"/>
    </ligand>
</feature>
<feature type="binding site" evidence="8">
    <location>
        <position position="92"/>
    </location>
    <ligand>
        <name>Mg(2+)</name>
        <dbReference type="ChEBI" id="CHEBI:18420"/>
    </ligand>
</feature>
<keyword evidence="6 8" id="KW-0460">Magnesium</keyword>
<name>A0A5D9CBI6_9SPHN</name>
<comment type="similarity">
    <text evidence="7 8">Belongs to the PINc/VapC protein family.</text>
</comment>
<keyword evidence="2 8" id="KW-1277">Toxin-antitoxin system</keyword>
<dbReference type="GO" id="GO:0090729">
    <property type="term" value="F:toxin activity"/>
    <property type="evidence" value="ECO:0007669"/>
    <property type="project" value="UniProtKB-KW"/>
</dbReference>
<proteinExistence type="inferred from homology"/>
<organism evidence="10 11">
    <name type="scientific">Sphingomonas montanisoli</name>
    <dbReference type="NCBI Taxonomy" id="2606412"/>
    <lineage>
        <taxon>Bacteria</taxon>
        <taxon>Pseudomonadati</taxon>
        <taxon>Pseudomonadota</taxon>
        <taxon>Alphaproteobacteria</taxon>
        <taxon>Sphingomonadales</taxon>
        <taxon>Sphingomonadaceae</taxon>
        <taxon>Sphingomonas</taxon>
    </lineage>
</organism>
<dbReference type="RefSeq" id="WP_149521693.1">
    <property type="nucleotide sequence ID" value="NZ_VTOU01000002.1"/>
</dbReference>
<dbReference type="Gene3D" id="3.40.50.1010">
    <property type="entry name" value="5'-nuclease"/>
    <property type="match status" value="1"/>
</dbReference>
<dbReference type="GO" id="GO:0000287">
    <property type="term" value="F:magnesium ion binding"/>
    <property type="evidence" value="ECO:0007669"/>
    <property type="project" value="UniProtKB-UniRule"/>
</dbReference>
<evidence type="ECO:0000313" key="10">
    <source>
        <dbReference type="EMBL" id="TZG27481.1"/>
    </source>
</evidence>
<dbReference type="InterPro" id="IPR002716">
    <property type="entry name" value="PIN_dom"/>
</dbReference>
<keyword evidence="5 8" id="KW-0378">Hydrolase</keyword>
<dbReference type="GO" id="GO:0004540">
    <property type="term" value="F:RNA nuclease activity"/>
    <property type="evidence" value="ECO:0007669"/>
    <property type="project" value="InterPro"/>
</dbReference>
<keyword evidence="4 8" id="KW-0479">Metal-binding</keyword>
<dbReference type="GO" id="GO:0016787">
    <property type="term" value="F:hydrolase activity"/>
    <property type="evidence" value="ECO:0007669"/>
    <property type="project" value="UniProtKB-KW"/>
</dbReference>
<dbReference type="Proteomes" id="UP000322077">
    <property type="component" value="Unassembled WGS sequence"/>
</dbReference>
<evidence type="ECO:0000259" key="9">
    <source>
        <dbReference type="Pfam" id="PF01850"/>
    </source>
</evidence>
<comment type="caution">
    <text evidence="10">The sequence shown here is derived from an EMBL/GenBank/DDBJ whole genome shotgun (WGS) entry which is preliminary data.</text>
</comment>
<evidence type="ECO:0000256" key="8">
    <source>
        <dbReference type="HAMAP-Rule" id="MF_00265"/>
    </source>
</evidence>
<reference evidence="10 11" key="1">
    <citation type="submission" date="2019-08" db="EMBL/GenBank/DDBJ databases">
        <authorList>
            <person name="Wang G."/>
            <person name="Xu Z."/>
        </authorList>
    </citation>
    <scope>NUCLEOTIDE SEQUENCE [LARGE SCALE GENOMIC DNA]</scope>
    <source>
        <strain evidence="10 11">ZX</strain>
    </source>
</reference>
<evidence type="ECO:0000256" key="6">
    <source>
        <dbReference type="ARBA" id="ARBA00022842"/>
    </source>
</evidence>
<feature type="domain" description="PIN" evidence="9">
    <location>
        <begin position="7"/>
        <end position="119"/>
    </location>
</feature>
<gene>
    <name evidence="8" type="primary">vapC</name>
    <name evidence="10" type="ORF">FYJ91_07775</name>
</gene>
<evidence type="ECO:0000256" key="2">
    <source>
        <dbReference type="ARBA" id="ARBA00022649"/>
    </source>
</evidence>
<evidence type="ECO:0000256" key="4">
    <source>
        <dbReference type="ARBA" id="ARBA00022723"/>
    </source>
</evidence>
<evidence type="ECO:0000256" key="3">
    <source>
        <dbReference type="ARBA" id="ARBA00022722"/>
    </source>
</evidence>
<dbReference type="PANTHER" id="PTHR33653">
    <property type="entry name" value="RIBONUCLEASE VAPC2"/>
    <property type="match status" value="1"/>
</dbReference>
<dbReference type="HAMAP" id="MF_00265">
    <property type="entry name" value="VapC_Nob1"/>
    <property type="match status" value="1"/>
</dbReference>
<dbReference type="CDD" id="cd18736">
    <property type="entry name" value="PIN_CcVapC1-like"/>
    <property type="match status" value="1"/>
</dbReference>
<dbReference type="AlphaFoldDB" id="A0A5D9CBI6"/>
<dbReference type="InterPro" id="IPR050556">
    <property type="entry name" value="Type_II_TA_system_RNase"/>
</dbReference>
<evidence type="ECO:0000313" key="11">
    <source>
        <dbReference type="Proteomes" id="UP000322077"/>
    </source>
</evidence>
<comment type="function">
    <text evidence="8">Toxic component of a toxin-antitoxin (TA) system. An RNase.</text>
</comment>
<evidence type="ECO:0000256" key="5">
    <source>
        <dbReference type="ARBA" id="ARBA00022801"/>
    </source>
</evidence>
<accession>A0A5D9CBI6</accession>
<comment type="cofactor">
    <cofactor evidence="1 8">
        <name>Mg(2+)</name>
        <dbReference type="ChEBI" id="CHEBI:18420"/>
    </cofactor>
</comment>
<dbReference type="InterPro" id="IPR022907">
    <property type="entry name" value="VapC_family"/>
</dbReference>
<sequence length="127" mass="14543">MTEPRFLFDSNICIYVLEGVGERLRMRVEDCAPGEVVTSAIAYAEVMRGIRSDDLERSTRAQRMFAIFNPLPFDEVAARSYRSMPFRRGGYDRLIAAHALSLDLILITNNVRDFADVPRLRVQNWTA</sequence>
<dbReference type="InterPro" id="IPR029060">
    <property type="entry name" value="PIN-like_dom_sf"/>
</dbReference>
<protein>
    <recommendedName>
        <fullName evidence="8">Ribonuclease VapC</fullName>
        <shortName evidence="8">RNase VapC</shortName>
        <ecNumber evidence="8">3.1.-.-</ecNumber>
    </recommendedName>
    <alternativeName>
        <fullName evidence="8">Toxin VapC</fullName>
    </alternativeName>
</protein>
<evidence type="ECO:0000256" key="7">
    <source>
        <dbReference type="ARBA" id="ARBA00038093"/>
    </source>
</evidence>
<dbReference type="SUPFAM" id="SSF88723">
    <property type="entry name" value="PIN domain-like"/>
    <property type="match status" value="1"/>
</dbReference>
<dbReference type="EMBL" id="VTOU01000002">
    <property type="protein sequence ID" value="TZG27481.1"/>
    <property type="molecule type" value="Genomic_DNA"/>
</dbReference>
<keyword evidence="8" id="KW-0800">Toxin</keyword>
<dbReference type="EC" id="3.1.-.-" evidence="8"/>
<evidence type="ECO:0000256" key="1">
    <source>
        <dbReference type="ARBA" id="ARBA00001946"/>
    </source>
</evidence>
<keyword evidence="3 8" id="KW-0540">Nuclease</keyword>